<name>A0A453AB00_AEGTS</name>
<accession>A0A453AB00</accession>
<proteinExistence type="predicted"/>
<reference evidence="2" key="5">
    <citation type="journal article" date="2021" name="G3 (Bethesda)">
        <title>Aegilops tauschii genome assembly Aet v5.0 features greater sequence contiguity and improved annotation.</title>
        <authorList>
            <person name="Wang L."/>
            <person name="Zhu T."/>
            <person name="Rodriguez J.C."/>
            <person name="Deal K.R."/>
            <person name="Dubcovsky J."/>
            <person name="McGuire P.E."/>
            <person name="Lux T."/>
            <person name="Spannagl M."/>
            <person name="Mayer K.F.X."/>
            <person name="Baldrich P."/>
            <person name="Meyers B.C."/>
            <person name="Huo N."/>
            <person name="Gu Y.Q."/>
            <person name="Zhou H."/>
            <person name="Devos K.M."/>
            <person name="Bennetzen J.L."/>
            <person name="Unver T."/>
            <person name="Budak H."/>
            <person name="Gulick P.J."/>
            <person name="Galiba G."/>
            <person name="Kalapos B."/>
            <person name="Nelson D.R."/>
            <person name="Li P."/>
            <person name="You F.M."/>
            <person name="Luo M.C."/>
            <person name="Dvorak J."/>
        </authorList>
    </citation>
    <scope>NUCLEOTIDE SEQUENCE [LARGE SCALE GENOMIC DNA]</scope>
    <source>
        <strain evidence="2">cv. AL8/78</strain>
    </source>
</reference>
<reference evidence="3" key="1">
    <citation type="journal article" date="2014" name="Science">
        <title>Ancient hybridizations among the ancestral genomes of bread wheat.</title>
        <authorList>
            <consortium name="International Wheat Genome Sequencing Consortium,"/>
            <person name="Marcussen T."/>
            <person name="Sandve S.R."/>
            <person name="Heier L."/>
            <person name="Spannagl M."/>
            <person name="Pfeifer M."/>
            <person name="Jakobsen K.S."/>
            <person name="Wulff B.B."/>
            <person name="Steuernagel B."/>
            <person name="Mayer K.F."/>
            <person name="Olsen O.A."/>
        </authorList>
    </citation>
    <scope>NUCLEOTIDE SEQUENCE [LARGE SCALE GENOMIC DNA]</scope>
    <source>
        <strain evidence="3">cv. AL8/78</strain>
    </source>
</reference>
<keyword evidence="3" id="KW-1185">Reference proteome</keyword>
<reference evidence="2" key="3">
    <citation type="journal article" date="2017" name="Nature">
        <title>Genome sequence of the progenitor of the wheat D genome Aegilops tauschii.</title>
        <authorList>
            <person name="Luo M.C."/>
            <person name="Gu Y.Q."/>
            <person name="Puiu D."/>
            <person name="Wang H."/>
            <person name="Twardziok S.O."/>
            <person name="Deal K.R."/>
            <person name="Huo N."/>
            <person name="Zhu T."/>
            <person name="Wang L."/>
            <person name="Wang Y."/>
            <person name="McGuire P.E."/>
            <person name="Liu S."/>
            <person name="Long H."/>
            <person name="Ramasamy R.K."/>
            <person name="Rodriguez J.C."/>
            <person name="Van S.L."/>
            <person name="Yuan L."/>
            <person name="Wang Z."/>
            <person name="Xia Z."/>
            <person name="Xiao L."/>
            <person name="Anderson O.D."/>
            <person name="Ouyang S."/>
            <person name="Liang Y."/>
            <person name="Zimin A.V."/>
            <person name="Pertea G."/>
            <person name="Qi P."/>
            <person name="Bennetzen J.L."/>
            <person name="Dai X."/>
            <person name="Dawson M.W."/>
            <person name="Muller H.G."/>
            <person name="Kugler K."/>
            <person name="Rivarola-Duarte L."/>
            <person name="Spannagl M."/>
            <person name="Mayer K.F.X."/>
            <person name="Lu F.H."/>
            <person name="Bevan M.W."/>
            <person name="Leroy P."/>
            <person name="Li P."/>
            <person name="You F.M."/>
            <person name="Sun Q."/>
            <person name="Liu Z."/>
            <person name="Lyons E."/>
            <person name="Wicker T."/>
            <person name="Salzberg S.L."/>
            <person name="Devos K.M."/>
            <person name="Dvorak J."/>
        </authorList>
    </citation>
    <scope>NUCLEOTIDE SEQUENCE [LARGE SCALE GENOMIC DNA]</scope>
    <source>
        <strain evidence="2">cv. AL8/78</strain>
    </source>
</reference>
<organism evidence="2 3">
    <name type="scientific">Aegilops tauschii subsp. strangulata</name>
    <name type="common">Goatgrass</name>
    <dbReference type="NCBI Taxonomy" id="200361"/>
    <lineage>
        <taxon>Eukaryota</taxon>
        <taxon>Viridiplantae</taxon>
        <taxon>Streptophyta</taxon>
        <taxon>Embryophyta</taxon>
        <taxon>Tracheophyta</taxon>
        <taxon>Spermatophyta</taxon>
        <taxon>Magnoliopsida</taxon>
        <taxon>Liliopsida</taxon>
        <taxon>Poales</taxon>
        <taxon>Poaceae</taxon>
        <taxon>BOP clade</taxon>
        <taxon>Pooideae</taxon>
        <taxon>Triticodae</taxon>
        <taxon>Triticeae</taxon>
        <taxon>Triticinae</taxon>
        <taxon>Aegilops</taxon>
    </lineage>
</organism>
<feature type="region of interest" description="Disordered" evidence="1">
    <location>
        <begin position="1"/>
        <end position="29"/>
    </location>
</feature>
<protein>
    <submittedName>
        <fullName evidence="2">Uncharacterized protein</fullName>
    </submittedName>
</protein>
<dbReference type="Gramene" id="AET2Gv20056300.2">
    <property type="protein sequence ID" value="AET2Gv20056300.2"/>
    <property type="gene ID" value="AET2Gv20056300"/>
</dbReference>
<dbReference type="Proteomes" id="UP000015105">
    <property type="component" value="Chromosome 2D"/>
</dbReference>
<sequence>FVKCGKEMPSGVFSQRSPSHDNANTPPPTLLVQTTYGRIQCKLNSGRFFS</sequence>
<reference evidence="2" key="4">
    <citation type="submission" date="2019-03" db="UniProtKB">
        <authorList>
            <consortium name="EnsemblPlants"/>
        </authorList>
    </citation>
    <scope>IDENTIFICATION</scope>
</reference>
<dbReference type="EnsemblPlants" id="AET2Gv20056300.2">
    <property type="protein sequence ID" value="AET2Gv20056300.2"/>
    <property type="gene ID" value="AET2Gv20056300"/>
</dbReference>
<feature type="compositionally biased region" description="Polar residues" evidence="1">
    <location>
        <begin position="12"/>
        <end position="24"/>
    </location>
</feature>
<dbReference type="AlphaFoldDB" id="A0A453AB00"/>
<evidence type="ECO:0000313" key="3">
    <source>
        <dbReference type="Proteomes" id="UP000015105"/>
    </source>
</evidence>
<evidence type="ECO:0000256" key="1">
    <source>
        <dbReference type="SAM" id="MobiDB-lite"/>
    </source>
</evidence>
<evidence type="ECO:0000313" key="2">
    <source>
        <dbReference type="EnsemblPlants" id="AET2Gv20056300.2"/>
    </source>
</evidence>
<reference evidence="3" key="2">
    <citation type="journal article" date="2017" name="Nat. Plants">
        <title>The Aegilops tauschii genome reveals multiple impacts of transposons.</title>
        <authorList>
            <person name="Zhao G."/>
            <person name="Zou C."/>
            <person name="Li K."/>
            <person name="Wang K."/>
            <person name="Li T."/>
            <person name="Gao L."/>
            <person name="Zhang X."/>
            <person name="Wang H."/>
            <person name="Yang Z."/>
            <person name="Liu X."/>
            <person name="Jiang W."/>
            <person name="Mao L."/>
            <person name="Kong X."/>
            <person name="Jiao Y."/>
            <person name="Jia J."/>
        </authorList>
    </citation>
    <scope>NUCLEOTIDE SEQUENCE [LARGE SCALE GENOMIC DNA]</scope>
    <source>
        <strain evidence="3">cv. AL8/78</strain>
    </source>
</reference>